<dbReference type="SUPFAM" id="SSF55681">
    <property type="entry name" value="Class II aaRS and biotin synthetases"/>
    <property type="match status" value="1"/>
</dbReference>
<comment type="similarity">
    <text evidence="1 13">Belongs to the class-II aminoacyl-tRNA synthetase family.</text>
</comment>
<dbReference type="SMART" id="SM00863">
    <property type="entry name" value="tRNA_SAD"/>
    <property type="match status" value="1"/>
</dbReference>
<dbReference type="Gene3D" id="3.40.50.800">
    <property type="entry name" value="Anticodon-binding domain"/>
    <property type="match status" value="1"/>
</dbReference>
<keyword evidence="4 13" id="KW-0436">Ligase</keyword>
<dbReference type="Gene3D" id="3.30.980.10">
    <property type="entry name" value="Threonyl-trna Synthetase, Chain A, domain 2"/>
    <property type="match status" value="1"/>
</dbReference>
<evidence type="ECO:0000256" key="11">
    <source>
        <dbReference type="ARBA" id="ARBA00023146"/>
    </source>
</evidence>
<dbReference type="EMBL" id="PEZJ01000031">
    <property type="protein sequence ID" value="PIS13759.1"/>
    <property type="molecule type" value="Genomic_DNA"/>
</dbReference>
<comment type="cofactor">
    <cofactor evidence="13">
        <name>Zn(2+)</name>
        <dbReference type="ChEBI" id="CHEBI:29105"/>
    </cofactor>
    <text evidence="13">Binds 1 zinc ion per subunit.</text>
</comment>
<evidence type="ECO:0000256" key="12">
    <source>
        <dbReference type="ARBA" id="ARBA00049515"/>
    </source>
</evidence>
<feature type="domain" description="Aminoacyl-transfer RNA synthetases class-II family profile" evidence="14">
    <location>
        <begin position="195"/>
        <end position="489"/>
    </location>
</feature>
<dbReference type="GO" id="GO:0004829">
    <property type="term" value="F:threonine-tRNA ligase activity"/>
    <property type="evidence" value="ECO:0007669"/>
    <property type="project" value="UniProtKB-UniRule"/>
</dbReference>
<dbReference type="NCBIfam" id="TIGR00418">
    <property type="entry name" value="thrS"/>
    <property type="match status" value="1"/>
</dbReference>
<evidence type="ECO:0000256" key="9">
    <source>
        <dbReference type="ARBA" id="ARBA00022884"/>
    </source>
</evidence>
<dbReference type="Proteomes" id="UP000230033">
    <property type="component" value="Unassembled WGS sequence"/>
</dbReference>
<dbReference type="HAMAP" id="MF_00184">
    <property type="entry name" value="Thr_tRNA_synth"/>
    <property type="match status" value="1"/>
</dbReference>
<dbReference type="Pfam" id="PF03129">
    <property type="entry name" value="HGTP_anticodon"/>
    <property type="match status" value="1"/>
</dbReference>
<dbReference type="InterPro" id="IPR002320">
    <property type="entry name" value="Thr-tRNA-ligase_IIa"/>
</dbReference>
<evidence type="ECO:0000256" key="3">
    <source>
        <dbReference type="ARBA" id="ARBA00022555"/>
    </source>
</evidence>
<evidence type="ECO:0000256" key="5">
    <source>
        <dbReference type="ARBA" id="ARBA00022723"/>
    </source>
</evidence>
<dbReference type="GO" id="GO:0046872">
    <property type="term" value="F:metal ion binding"/>
    <property type="evidence" value="ECO:0007669"/>
    <property type="project" value="UniProtKB-KW"/>
</dbReference>
<reference evidence="16" key="1">
    <citation type="submission" date="2017-09" db="EMBL/GenBank/DDBJ databases">
        <title>Depth-based differentiation of microbial function through sediment-hosted aquifers and enrichment of novel symbionts in the deep terrestrial subsurface.</title>
        <authorList>
            <person name="Probst A.J."/>
            <person name="Ladd B."/>
            <person name="Jarett J.K."/>
            <person name="Geller-Mcgrath D.E."/>
            <person name="Sieber C.M.K."/>
            <person name="Emerson J.B."/>
            <person name="Anantharaman K."/>
            <person name="Thomas B.C."/>
            <person name="Malmstrom R."/>
            <person name="Stieglmeier M."/>
            <person name="Klingl A."/>
            <person name="Woyke T."/>
            <person name="Ryan C.M."/>
            <person name="Banfield J.F."/>
        </authorList>
    </citation>
    <scope>NUCLEOTIDE SEQUENCE [LARGE SCALE GENOMIC DNA]</scope>
</reference>
<dbReference type="InterPro" id="IPR018163">
    <property type="entry name" value="Thr/Ala-tRNA-synth_IIc_edit"/>
</dbReference>
<proteinExistence type="inferred from homology"/>
<dbReference type="GO" id="GO:0005524">
    <property type="term" value="F:ATP binding"/>
    <property type="evidence" value="ECO:0007669"/>
    <property type="project" value="UniProtKB-UniRule"/>
</dbReference>
<keyword evidence="10 13" id="KW-0648">Protein biosynthesis</keyword>
<dbReference type="GO" id="GO:0000049">
    <property type="term" value="F:tRNA binding"/>
    <property type="evidence" value="ECO:0007669"/>
    <property type="project" value="UniProtKB-KW"/>
</dbReference>
<evidence type="ECO:0000256" key="13">
    <source>
        <dbReference type="HAMAP-Rule" id="MF_00184"/>
    </source>
</evidence>
<accession>A0A2H0WPA9</accession>
<organism evidence="15 16">
    <name type="scientific">Candidatus Shapirobacteria bacterium CG09_land_8_20_14_0_10_47_13</name>
    <dbReference type="NCBI Taxonomy" id="1974481"/>
    <lineage>
        <taxon>Bacteria</taxon>
        <taxon>Candidatus Shapironibacteriota</taxon>
    </lineage>
</organism>
<dbReference type="EC" id="6.1.1.3" evidence="13"/>
<dbReference type="InterPro" id="IPR006195">
    <property type="entry name" value="aa-tRNA-synth_II"/>
</dbReference>
<dbReference type="FunFam" id="3.40.50.800:FF:000001">
    <property type="entry name" value="Threonine--tRNA ligase"/>
    <property type="match status" value="1"/>
</dbReference>
<dbReference type="PRINTS" id="PR01047">
    <property type="entry name" value="TRNASYNTHTHR"/>
</dbReference>
<dbReference type="CDD" id="cd00860">
    <property type="entry name" value="ThrRS_anticodon"/>
    <property type="match status" value="1"/>
</dbReference>
<comment type="caution">
    <text evidence="13">Lacks conserved residue(s) required for the propagation of feature annotation.</text>
</comment>
<dbReference type="InterPro" id="IPR012947">
    <property type="entry name" value="tRNA_SAD"/>
</dbReference>
<comment type="catalytic activity">
    <reaction evidence="12 13">
        <text>tRNA(Thr) + L-threonine + ATP = L-threonyl-tRNA(Thr) + AMP + diphosphate + H(+)</text>
        <dbReference type="Rhea" id="RHEA:24624"/>
        <dbReference type="Rhea" id="RHEA-COMP:9670"/>
        <dbReference type="Rhea" id="RHEA-COMP:9704"/>
        <dbReference type="ChEBI" id="CHEBI:15378"/>
        <dbReference type="ChEBI" id="CHEBI:30616"/>
        <dbReference type="ChEBI" id="CHEBI:33019"/>
        <dbReference type="ChEBI" id="CHEBI:57926"/>
        <dbReference type="ChEBI" id="CHEBI:78442"/>
        <dbReference type="ChEBI" id="CHEBI:78534"/>
        <dbReference type="ChEBI" id="CHEBI:456215"/>
        <dbReference type="EC" id="6.1.1.3"/>
    </reaction>
</comment>
<dbReference type="FunFam" id="3.30.930.10:FF:000002">
    <property type="entry name" value="Threonine--tRNA ligase"/>
    <property type="match status" value="1"/>
</dbReference>
<dbReference type="Gene3D" id="3.30.930.10">
    <property type="entry name" value="Bira Bifunctional Protein, Domain 2"/>
    <property type="match status" value="1"/>
</dbReference>
<evidence type="ECO:0000256" key="6">
    <source>
        <dbReference type="ARBA" id="ARBA00022741"/>
    </source>
</evidence>
<evidence type="ECO:0000256" key="8">
    <source>
        <dbReference type="ARBA" id="ARBA00022840"/>
    </source>
</evidence>
<evidence type="ECO:0000256" key="4">
    <source>
        <dbReference type="ARBA" id="ARBA00022598"/>
    </source>
</evidence>
<feature type="binding site" evidence="13">
    <location>
        <position position="285"/>
    </location>
    <ligand>
        <name>Zn(2+)</name>
        <dbReference type="ChEBI" id="CHEBI:29105"/>
        <note>catalytic</note>
    </ligand>
</feature>
<evidence type="ECO:0000313" key="15">
    <source>
        <dbReference type="EMBL" id="PIS13759.1"/>
    </source>
</evidence>
<dbReference type="FunFam" id="3.30.980.10:FF:000005">
    <property type="entry name" value="Threonyl-tRNA synthetase, mitochondrial"/>
    <property type="match status" value="1"/>
</dbReference>
<name>A0A2H0WPA9_9BACT</name>
<sequence length="593" mass="68120">MSKILDEKIEKMTPKERELWALRHTAEHVLHTAMQNLYPQLKKAMGPATADGFYHDFDLAEKVSGADFPKIEKEMQRLIDADLPLAQKYISPKEAKKLFADNPYKLEWVDLIEKRGEKISTYKMGEADLDVCSGPHAASTGKIGAFKLLSIAGAYWHGSEKNKMLTRIYGTAFPTQKELEACLNLVEEAKKRDHKKIGQEQELFLISQDVGPGLPIYMPKGLLLRRALEQWIVCEKEKRGYKFVWTPHIAKSDLYKKSKHWQKYEAMFSPMKIDKEEYVVKPMNCPHHFQIYLERIRSYKELPLRIAENATVYRYEKAGELNGLLRVRSLTQDDTHTFVREKQIPDEIEKILELATHIFSTFNFSHIKARVSTRDKKHPEKYLGDSASWDKAEAALAAAIKKSGMSNFIEEGEAAFYGPKIDIMVDDALGREWQLTTVQLDFNQPINFDMKYINEEGREERPAVLHIAILGSFERFIAILIEHFAGAFPVWLSPVQVKILPIADRHLEPCQKILAQLLAKNIRAEVDDRPETVSAKIRDAEMQKIPYMLIIGDREVKDNSVSVRVRGEKNLGSMPLTKLIDLVAEDIEKKRQI</sequence>
<dbReference type="SUPFAM" id="SSF55186">
    <property type="entry name" value="ThrRS/AlaRS common domain"/>
    <property type="match status" value="1"/>
</dbReference>
<dbReference type="InterPro" id="IPR004154">
    <property type="entry name" value="Anticodon-bd"/>
</dbReference>
<evidence type="ECO:0000256" key="1">
    <source>
        <dbReference type="ARBA" id="ARBA00008226"/>
    </source>
</evidence>
<evidence type="ECO:0000256" key="10">
    <source>
        <dbReference type="ARBA" id="ARBA00022917"/>
    </source>
</evidence>
<keyword evidence="3 13" id="KW-0820">tRNA-binding</keyword>
<comment type="subcellular location">
    <subcellularLocation>
        <location evidence="13">Cytoplasm</location>
    </subcellularLocation>
</comment>
<evidence type="ECO:0000256" key="7">
    <source>
        <dbReference type="ARBA" id="ARBA00022833"/>
    </source>
</evidence>
<comment type="subunit">
    <text evidence="13">Homodimer.</text>
</comment>
<feature type="binding site" evidence="13">
    <location>
        <position position="336"/>
    </location>
    <ligand>
        <name>Zn(2+)</name>
        <dbReference type="ChEBI" id="CHEBI:29105"/>
        <note>catalytic</note>
    </ligand>
</feature>
<dbReference type="InterPro" id="IPR045864">
    <property type="entry name" value="aa-tRNA-synth_II/BPL/LPL"/>
</dbReference>
<dbReference type="PANTHER" id="PTHR11451:SF44">
    <property type="entry name" value="THREONINE--TRNA LIGASE, CHLOROPLASTIC_MITOCHONDRIAL 2"/>
    <property type="match status" value="1"/>
</dbReference>
<keyword evidence="7 13" id="KW-0862">Zinc</keyword>
<dbReference type="Pfam" id="PF00587">
    <property type="entry name" value="tRNA-synt_2b"/>
    <property type="match status" value="1"/>
</dbReference>
<dbReference type="AlphaFoldDB" id="A0A2H0WPA9"/>
<evidence type="ECO:0000313" key="16">
    <source>
        <dbReference type="Proteomes" id="UP000230033"/>
    </source>
</evidence>
<dbReference type="Gene3D" id="3.30.54.20">
    <property type="match status" value="1"/>
</dbReference>
<dbReference type="GO" id="GO:0005737">
    <property type="term" value="C:cytoplasm"/>
    <property type="evidence" value="ECO:0007669"/>
    <property type="project" value="UniProtKB-SubCell"/>
</dbReference>
<dbReference type="SUPFAM" id="SSF52954">
    <property type="entry name" value="Class II aaRS ABD-related"/>
    <property type="match status" value="1"/>
</dbReference>
<keyword evidence="8 13" id="KW-0067">ATP-binding</keyword>
<protein>
    <recommendedName>
        <fullName evidence="13">Threonine--tRNA ligase</fullName>
        <ecNumber evidence="13">6.1.1.3</ecNumber>
    </recommendedName>
    <alternativeName>
        <fullName evidence="13">Threonyl-tRNA synthetase</fullName>
        <shortName evidence="13">ThrRS</shortName>
    </alternativeName>
</protein>
<evidence type="ECO:0000259" key="14">
    <source>
        <dbReference type="PROSITE" id="PS50862"/>
    </source>
</evidence>
<keyword evidence="2 13" id="KW-0963">Cytoplasm</keyword>
<dbReference type="Pfam" id="PF07973">
    <property type="entry name" value="tRNA_SAD"/>
    <property type="match status" value="1"/>
</dbReference>
<dbReference type="CDD" id="cd00771">
    <property type="entry name" value="ThrRS_core"/>
    <property type="match status" value="1"/>
</dbReference>
<keyword evidence="5 13" id="KW-0479">Metal-binding</keyword>
<dbReference type="InterPro" id="IPR036621">
    <property type="entry name" value="Anticodon-bd_dom_sf"/>
</dbReference>
<dbReference type="InterPro" id="IPR033728">
    <property type="entry name" value="ThrRS_core"/>
</dbReference>
<dbReference type="PANTHER" id="PTHR11451">
    <property type="entry name" value="THREONINE-TRNA LIGASE"/>
    <property type="match status" value="1"/>
</dbReference>
<dbReference type="PROSITE" id="PS50862">
    <property type="entry name" value="AA_TRNA_LIGASE_II"/>
    <property type="match status" value="1"/>
</dbReference>
<keyword evidence="11 13" id="KW-0030">Aminoacyl-tRNA synthetase</keyword>
<keyword evidence="6 13" id="KW-0547">Nucleotide-binding</keyword>
<dbReference type="InterPro" id="IPR002314">
    <property type="entry name" value="aa-tRNA-synt_IIb"/>
</dbReference>
<dbReference type="GO" id="GO:0006435">
    <property type="term" value="P:threonyl-tRNA aminoacylation"/>
    <property type="evidence" value="ECO:0007669"/>
    <property type="project" value="UniProtKB-UniRule"/>
</dbReference>
<comment type="caution">
    <text evidence="15">The sequence shown here is derived from an EMBL/GenBank/DDBJ whole genome shotgun (WGS) entry which is preliminary data.</text>
</comment>
<dbReference type="InterPro" id="IPR047246">
    <property type="entry name" value="ThrRS_anticodon"/>
</dbReference>
<keyword evidence="9 13" id="KW-0694">RNA-binding</keyword>
<evidence type="ECO:0000256" key="2">
    <source>
        <dbReference type="ARBA" id="ARBA00022490"/>
    </source>
</evidence>
<feature type="binding site" evidence="13">
    <location>
        <position position="466"/>
    </location>
    <ligand>
        <name>Zn(2+)</name>
        <dbReference type="ChEBI" id="CHEBI:29105"/>
        <note>catalytic</note>
    </ligand>
</feature>
<gene>
    <name evidence="13" type="primary">thrS</name>
    <name evidence="15" type="ORF">COT65_02400</name>
</gene>